<evidence type="ECO:0000313" key="4">
    <source>
        <dbReference type="EMBL" id="ALC49321.1"/>
    </source>
</evidence>
<feature type="region of interest" description="Disordered" evidence="1">
    <location>
        <begin position="712"/>
        <end position="734"/>
    </location>
</feature>
<reference evidence="4 5" key="1">
    <citation type="submission" date="2015-08" db="EMBL/GenBank/DDBJ databases">
        <title>Ancestral chromatin configuration constrains chromatin evolution on differentiating sex chromosomes in Drosophila.</title>
        <authorList>
            <person name="Zhou Q."/>
            <person name="Bachtrog D."/>
        </authorList>
    </citation>
    <scope>NUCLEOTIDE SEQUENCE [LARGE SCALE GENOMIC DNA]</scope>
    <source>
        <tissue evidence="4">Whole larvae</tissue>
    </source>
</reference>
<feature type="domain" description="Tudor" evidence="2">
    <location>
        <begin position="331"/>
        <end position="393"/>
    </location>
</feature>
<dbReference type="GO" id="GO:0061578">
    <property type="term" value="F:K63-linked deubiquitinase activity"/>
    <property type="evidence" value="ECO:0007669"/>
    <property type="project" value="TreeGrafter"/>
</dbReference>
<dbReference type="OrthoDB" id="10017659at2759"/>
<evidence type="ECO:0000259" key="3">
    <source>
        <dbReference type="PROSITE" id="PS50802"/>
    </source>
</evidence>
<dbReference type="EMBL" id="CP012528">
    <property type="protein sequence ID" value="ALC49321.1"/>
    <property type="molecule type" value="Genomic_DNA"/>
</dbReference>
<sequence length="855" mass="96754">MQSRPITSGSQHSPDPNDTYLESHGMYRKHTARDASCLFRVIAEQMYDTQMLHYEVRLECVRFMTRKRRIFEKYVRGDFDNYMTEMSKPKTYGTMVELRALCFMYRRNVVLFEPLNLGTVITYNERFLDNFRVFTNEYHFDSVYTLHYIETAAVCQSISFNLLYKMLFNLPDVNYAVERMLHPQTFDWGSYEEEVDARGHVIRINCSDGRSFQLDLPEHTKCILESYQMCHFHSIARQQQKIKREDNSNNNSSSNNNNNLFMPREACELPYMCANPMISCVRQLLNDAVTPFPYKVAKSLDPYMYRNIEFDSWNDVRKEAKRYNSYANDYNFKVGAKCRVELLYDNHRQLYTCHIQKICTGKSFCLVFVEDFGKKFLVPYDTLHPLPPDEFRPWAVPIRFQRQLNQRQFCLPKLPPRPKLHKWKKSKIFDITNYFESSKTEMLQYVQINSGYGYNERALEYQPLEEVSETIAPAAREQRKQPKLAIPAGTGPVVAPFVNYMPMPGRPAPAGQALPAWPEDFPGGMFPGPMPMGSDGYMCMHYGGYPQPLPPSQHSPMPLPGPTPNFAPPPFMFGPPAVQPQPAGLLLPPMSMRTGSSKSCTSSSSNPKTGSDHEQAEPRRSLHANGEDLPGDLGTLRYFYNMGVDMHMRMSYDQMQQFNNNNNNNKQQNMNTDQQKLRNEEVAAFNGTPPPSPDATGVASTPAAVAATAAVTPAGDAAVDKTRGRGKRAGYNKTRGKRPEQLLDVGKDNQQLPYAMILPTPTPTPSPNTNGNHFNFYAPGVAQPLPPAVYYASSKGAANPYAWNLPPPAGAANMPHGMPYEMPHNHSLDGLGTNQPPPAPATATAATPAYAVPRH</sequence>
<protein>
    <submittedName>
        <fullName evidence="4">Otu</fullName>
    </submittedName>
</protein>
<feature type="compositionally biased region" description="Basic residues" evidence="1">
    <location>
        <begin position="724"/>
        <end position="734"/>
    </location>
</feature>
<dbReference type="InterPro" id="IPR038765">
    <property type="entry name" value="Papain-like_cys_pep_sf"/>
</dbReference>
<dbReference type="STRING" id="30019.A0A0M4EN38"/>
<feature type="compositionally biased region" description="Polar residues" evidence="1">
    <location>
        <begin position="1"/>
        <end position="16"/>
    </location>
</feature>
<dbReference type="PROSITE" id="PS50802">
    <property type="entry name" value="OTU"/>
    <property type="match status" value="1"/>
</dbReference>
<dbReference type="InterPro" id="IPR002999">
    <property type="entry name" value="Tudor"/>
</dbReference>
<dbReference type="InterPro" id="IPR049770">
    <property type="entry name" value="OTU_Tudor"/>
</dbReference>
<dbReference type="Gene3D" id="3.90.70.80">
    <property type="match status" value="1"/>
</dbReference>
<name>A0A0M4EN38_DROBS</name>
<evidence type="ECO:0000313" key="5">
    <source>
        <dbReference type="Proteomes" id="UP000494163"/>
    </source>
</evidence>
<evidence type="ECO:0000259" key="2">
    <source>
        <dbReference type="PROSITE" id="PS50304"/>
    </source>
</evidence>
<feature type="compositionally biased region" description="Low complexity" evidence="1">
    <location>
        <begin position="591"/>
        <end position="609"/>
    </location>
</feature>
<dbReference type="CDD" id="cd22753">
    <property type="entry name" value="OTU_ALG13-like"/>
    <property type="match status" value="1"/>
</dbReference>
<feature type="compositionally biased region" description="Basic and acidic residues" evidence="1">
    <location>
        <begin position="610"/>
        <end position="620"/>
    </location>
</feature>
<dbReference type="InterPro" id="IPR050704">
    <property type="entry name" value="Peptidase_C85-like"/>
</dbReference>
<evidence type="ECO:0000256" key="1">
    <source>
        <dbReference type="SAM" id="MobiDB-lite"/>
    </source>
</evidence>
<dbReference type="Pfam" id="PF02338">
    <property type="entry name" value="OTU"/>
    <property type="match status" value="1"/>
</dbReference>
<dbReference type="AlphaFoldDB" id="A0A0M4EN38"/>
<dbReference type="InterPro" id="IPR003323">
    <property type="entry name" value="OTU_dom"/>
</dbReference>
<proteinExistence type="predicted"/>
<feature type="region of interest" description="Disordered" evidence="1">
    <location>
        <begin position="573"/>
        <end position="633"/>
    </location>
</feature>
<dbReference type="CDD" id="cd20380">
    <property type="entry name" value="Tudor_TDRD13-like"/>
    <property type="match status" value="1"/>
</dbReference>
<organism evidence="4 5">
    <name type="scientific">Drosophila busckii</name>
    <name type="common">Fruit fly</name>
    <dbReference type="NCBI Taxonomy" id="30019"/>
    <lineage>
        <taxon>Eukaryota</taxon>
        <taxon>Metazoa</taxon>
        <taxon>Ecdysozoa</taxon>
        <taxon>Arthropoda</taxon>
        <taxon>Hexapoda</taxon>
        <taxon>Insecta</taxon>
        <taxon>Pterygota</taxon>
        <taxon>Neoptera</taxon>
        <taxon>Endopterygota</taxon>
        <taxon>Diptera</taxon>
        <taxon>Brachycera</taxon>
        <taxon>Muscomorpha</taxon>
        <taxon>Ephydroidea</taxon>
        <taxon>Drosophilidae</taxon>
        <taxon>Drosophila</taxon>
    </lineage>
</organism>
<dbReference type="PANTHER" id="PTHR12419">
    <property type="entry name" value="OTU DOMAIN CONTAINING PROTEIN"/>
    <property type="match status" value="1"/>
</dbReference>
<feature type="region of interest" description="Disordered" evidence="1">
    <location>
        <begin position="830"/>
        <end position="855"/>
    </location>
</feature>
<dbReference type="PANTHER" id="PTHR12419:SF115">
    <property type="entry name" value="PROTEIN OVARIAN TUMOR LOCUS-RELATED"/>
    <property type="match status" value="1"/>
</dbReference>
<dbReference type="SUPFAM" id="SSF54001">
    <property type="entry name" value="Cysteine proteinases"/>
    <property type="match status" value="1"/>
</dbReference>
<feature type="region of interest" description="Disordered" evidence="1">
    <location>
        <begin position="1"/>
        <end position="22"/>
    </location>
</feature>
<gene>
    <name evidence="4" type="ORF">Dbus_chrXg1177</name>
</gene>
<dbReference type="InterPro" id="IPR049769">
    <property type="entry name" value="OTU_OTU"/>
</dbReference>
<dbReference type="OMA" id="QLYTCHI"/>
<dbReference type="Proteomes" id="UP000494163">
    <property type="component" value="Chromosome X"/>
</dbReference>
<dbReference type="SMART" id="SM00333">
    <property type="entry name" value="TUDOR"/>
    <property type="match status" value="1"/>
</dbReference>
<keyword evidence="5" id="KW-1185">Reference proteome</keyword>
<feature type="domain" description="OTU" evidence="3">
    <location>
        <begin position="26"/>
        <end position="146"/>
    </location>
</feature>
<dbReference type="SUPFAM" id="SSF63748">
    <property type="entry name" value="Tudor/PWWP/MBT"/>
    <property type="match status" value="1"/>
</dbReference>
<accession>A0A0M4EN38</accession>
<dbReference type="PROSITE" id="PS50304">
    <property type="entry name" value="TUDOR"/>
    <property type="match status" value="1"/>
</dbReference>